<dbReference type="EMBL" id="CP009122">
    <property type="protein sequence ID" value="AJA10105.1"/>
    <property type="molecule type" value="Genomic_DNA"/>
</dbReference>
<evidence type="ECO:0000313" key="2">
    <source>
        <dbReference type="Proteomes" id="UP000030907"/>
    </source>
</evidence>
<dbReference type="STRING" id="1515612.SKP52_16150"/>
<gene>
    <name evidence="1" type="ORF">SKP52_16150</name>
</gene>
<dbReference type="Proteomes" id="UP000030907">
    <property type="component" value="Chromosome"/>
</dbReference>
<dbReference type="KEGG" id="sphk:SKP52_16150"/>
<name>A0A0A7PJD4_9SPHN</name>
<dbReference type="HOGENOM" id="CLU_1894841_0_0_5"/>
<reference evidence="1 2" key="1">
    <citation type="journal article" date="2015" name="Int. J. Syst. Evol. Microbiol.">
        <title>Description of Sphingopyxis fribergensis sp. nov. - a soil bacterium with the ability to degrade styrene and phenylacetic acid.</title>
        <authorList>
            <person name="Oelschlagel M."/>
            <person name="Ruckert C."/>
            <person name="Kalinowski J."/>
            <person name="Schmidt G."/>
            <person name="Schlomann M."/>
            <person name="Tischler D."/>
        </authorList>
    </citation>
    <scope>NUCLEOTIDE SEQUENCE [LARGE SCALE GENOMIC DNA]</scope>
    <source>
        <strain evidence="1 2">Kp5.2</strain>
    </source>
</reference>
<dbReference type="Gene3D" id="1.10.357.10">
    <property type="entry name" value="Tetracycline Repressor, domain 2"/>
    <property type="match status" value="1"/>
</dbReference>
<keyword evidence="2" id="KW-1185">Reference proteome</keyword>
<protein>
    <recommendedName>
        <fullName evidence="3">TetR family transcriptional regulator</fullName>
    </recommendedName>
</protein>
<accession>A0A0A7PJD4</accession>
<dbReference type="InterPro" id="IPR036271">
    <property type="entry name" value="Tet_transcr_reg_TetR-rel_C_sf"/>
</dbReference>
<dbReference type="OrthoDB" id="8478851at2"/>
<dbReference type="AlphaFoldDB" id="A0A0A7PJD4"/>
<organism evidence="1 2">
    <name type="scientific">Sphingopyxis fribergensis</name>
    <dbReference type="NCBI Taxonomy" id="1515612"/>
    <lineage>
        <taxon>Bacteria</taxon>
        <taxon>Pseudomonadati</taxon>
        <taxon>Pseudomonadota</taxon>
        <taxon>Alphaproteobacteria</taxon>
        <taxon>Sphingomonadales</taxon>
        <taxon>Sphingomonadaceae</taxon>
        <taxon>Sphingopyxis</taxon>
    </lineage>
</organism>
<sequence length="134" mass="14696">MDLVGSILKNFFWRASYRCRAPDDPVAALRRWYLPAAHRYHPANGCAYAALAPEALRHSDALGPAFETGLEASIAQILVELPDGEDREGAIRVIAQLIGTLVLARAVRSSSLATEILLTARDDQLSAEIRRGER</sequence>
<dbReference type="RefSeq" id="WP_052208407.1">
    <property type="nucleotide sequence ID" value="NZ_CP009122.1"/>
</dbReference>
<dbReference type="SUPFAM" id="SSF48498">
    <property type="entry name" value="Tetracyclin repressor-like, C-terminal domain"/>
    <property type="match status" value="1"/>
</dbReference>
<proteinExistence type="predicted"/>
<evidence type="ECO:0000313" key="1">
    <source>
        <dbReference type="EMBL" id="AJA10105.1"/>
    </source>
</evidence>
<evidence type="ECO:0008006" key="3">
    <source>
        <dbReference type="Google" id="ProtNLM"/>
    </source>
</evidence>